<evidence type="ECO:0000256" key="4">
    <source>
        <dbReference type="ARBA" id="ARBA00022692"/>
    </source>
</evidence>
<evidence type="ECO:0000256" key="2">
    <source>
        <dbReference type="ARBA" id="ARBA00022516"/>
    </source>
</evidence>
<comment type="function">
    <text evidence="10">Catalyzes the transfer of an acyl group from acyl-phosphate (acyl-PO(4)) to glycerol-3-phosphate (G3P) to form lysophosphatidic acid (LPA). This enzyme utilizes acyl-phosphate as fatty acyl donor, but not acyl-CoA or acyl-ACP.</text>
</comment>
<dbReference type="SMART" id="SM01207">
    <property type="entry name" value="G3P_acyltransf"/>
    <property type="match status" value="1"/>
</dbReference>
<comment type="catalytic activity">
    <reaction evidence="10">
        <text>an acyl phosphate + sn-glycerol 3-phosphate = a 1-acyl-sn-glycero-3-phosphate + phosphate</text>
        <dbReference type="Rhea" id="RHEA:34075"/>
        <dbReference type="ChEBI" id="CHEBI:43474"/>
        <dbReference type="ChEBI" id="CHEBI:57597"/>
        <dbReference type="ChEBI" id="CHEBI:57970"/>
        <dbReference type="ChEBI" id="CHEBI:59918"/>
        <dbReference type="EC" id="2.3.1.275"/>
    </reaction>
</comment>
<evidence type="ECO:0000256" key="9">
    <source>
        <dbReference type="ARBA" id="ARBA00023264"/>
    </source>
</evidence>
<evidence type="ECO:0000256" key="6">
    <source>
        <dbReference type="ARBA" id="ARBA00023098"/>
    </source>
</evidence>
<evidence type="ECO:0000256" key="1">
    <source>
        <dbReference type="ARBA" id="ARBA00022475"/>
    </source>
</evidence>
<dbReference type="Proteomes" id="UP001232445">
    <property type="component" value="Unassembled WGS sequence"/>
</dbReference>
<feature type="transmembrane region" description="Helical" evidence="10">
    <location>
        <begin position="114"/>
        <end position="135"/>
    </location>
</feature>
<comment type="pathway">
    <text evidence="10">Lipid metabolism; phospholipid metabolism.</text>
</comment>
<feature type="transmembrane region" description="Helical" evidence="10">
    <location>
        <begin position="83"/>
        <end position="102"/>
    </location>
</feature>
<evidence type="ECO:0000313" key="11">
    <source>
        <dbReference type="EMBL" id="MDQ0337754.1"/>
    </source>
</evidence>
<keyword evidence="6 10" id="KW-0443">Lipid metabolism</keyword>
<dbReference type="RefSeq" id="WP_307335090.1">
    <property type="nucleotide sequence ID" value="NZ_JAUSUQ010000001.1"/>
</dbReference>
<keyword evidence="5 10" id="KW-1133">Transmembrane helix</keyword>
<keyword evidence="3 10" id="KW-0808">Transferase</keyword>
<dbReference type="PANTHER" id="PTHR30309">
    <property type="entry name" value="INNER MEMBRANE PROTEIN YGIH"/>
    <property type="match status" value="1"/>
</dbReference>
<dbReference type="PANTHER" id="PTHR30309:SF0">
    <property type="entry name" value="GLYCEROL-3-PHOSPHATE ACYLTRANSFERASE-RELATED"/>
    <property type="match status" value="1"/>
</dbReference>
<evidence type="ECO:0000256" key="7">
    <source>
        <dbReference type="ARBA" id="ARBA00023136"/>
    </source>
</evidence>
<dbReference type="GO" id="GO:0004366">
    <property type="term" value="F:glycerol-3-phosphate O-acyltransferase activity"/>
    <property type="evidence" value="ECO:0007669"/>
    <property type="project" value="UniProtKB-EC"/>
</dbReference>
<evidence type="ECO:0000313" key="12">
    <source>
        <dbReference type="Proteomes" id="UP001232445"/>
    </source>
</evidence>
<comment type="caution">
    <text evidence="11">The sequence shown here is derived from an EMBL/GenBank/DDBJ whole genome shotgun (WGS) entry which is preliminary data.</text>
</comment>
<reference evidence="11 12" key="1">
    <citation type="submission" date="2023-07" db="EMBL/GenBank/DDBJ databases">
        <title>Genomic Encyclopedia of Type Strains, Phase IV (KMG-IV): sequencing the most valuable type-strain genomes for metagenomic binning, comparative biology and taxonomic classification.</title>
        <authorList>
            <person name="Goeker M."/>
        </authorList>
    </citation>
    <scope>NUCLEOTIDE SEQUENCE [LARGE SCALE GENOMIC DNA]</scope>
    <source>
        <strain evidence="11 12">DSM 17740</strain>
    </source>
</reference>
<feature type="transmembrane region" description="Helical" evidence="10">
    <location>
        <begin position="166"/>
        <end position="185"/>
    </location>
</feature>
<gene>
    <name evidence="10" type="primary">plsY</name>
    <name evidence="11" type="ORF">J2S00_000524</name>
</gene>
<dbReference type="EC" id="2.3.1.275" evidence="10"/>
<protein>
    <recommendedName>
        <fullName evidence="10">Glycerol-3-phosphate acyltransferase</fullName>
    </recommendedName>
    <alternativeName>
        <fullName evidence="10">Acyl-PO4 G3P acyltransferase</fullName>
    </alternativeName>
    <alternativeName>
        <fullName evidence="10">Acyl-phosphate--glycerol-3-phosphate acyltransferase</fullName>
    </alternativeName>
    <alternativeName>
        <fullName evidence="10">G3P acyltransferase</fullName>
        <shortName evidence="10">GPAT</shortName>
        <ecNumber evidence="10">2.3.1.275</ecNumber>
    </alternativeName>
    <alternativeName>
        <fullName evidence="10">Lysophosphatidic acid synthase</fullName>
        <shortName evidence="10">LPA synthase</shortName>
    </alternativeName>
</protein>
<accession>A0ABU0CMW7</accession>
<feature type="transmembrane region" description="Helical" evidence="10">
    <location>
        <begin position="141"/>
        <end position="159"/>
    </location>
</feature>
<feature type="transmembrane region" description="Helical" evidence="10">
    <location>
        <begin position="6"/>
        <end position="27"/>
    </location>
</feature>
<keyword evidence="1 10" id="KW-1003">Cell membrane</keyword>
<keyword evidence="8 10" id="KW-0594">Phospholipid biosynthesis</keyword>
<dbReference type="InterPro" id="IPR003811">
    <property type="entry name" value="G3P_acylTferase_PlsY"/>
</dbReference>
<sequence>MDTFILPLFLVILSYGLGSISFSYIVSRKLAGIDIREHGSKNAGATNTLRVLGVGPAVLVLLLDALKGSLAVLLALWLTTDPLWPVLAGLAAIIGHNWPAFFGFKGGKGVATTIGVVAVLTFVPGLLAGIIAISAIALFRYVSFGSLIFVTLLPLMIFILDRFTALIYPTEYILGAGVIMVLSYIRHRSNIVRLIRGQENKLGGKA</sequence>
<keyword evidence="7 10" id="KW-0472">Membrane</keyword>
<evidence type="ECO:0000256" key="3">
    <source>
        <dbReference type="ARBA" id="ARBA00022679"/>
    </source>
</evidence>
<evidence type="ECO:0000256" key="5">
    <source>
        <dbReference type="ARBA" id="ARBA00022989"/>
    </source>
</evidence>
<keyword evidence="2 10" id="KW-0444">Lipid biosynthesis</keyword>
<organism evidence="11 12">
    <name type="scientific">Caldalkalibacillus uzonensis</name>
    <dbReference type="NCBI Taxonomy" id="353224"/>
    <lineage>
        <taxon>Bacteria</taxon>
        <taxon>Bacillati</taxon>
        <taxon>Bacillota</taxon>
        <taxon>Bacilli</taxon>
        <taxon>Bacillales</taxon>
        <taxon>Bacillaceae</taxon>
        <taxon>Caldalkalibacillus</taxon>
    </lineage>
</organism>
<dbReference type="NCBIfam" id="TIGR00023">
    <property type="entry name" value="glycerol-3-phosphate 1-O-acyltransferase PlsY"/>
    <property type="match status" value="1"/>
</dbReference>
<keyword evidence="9 10" id="KW-1208">Phospholipid metabolism</keyword>
<keyword evidence="12" id="KW-1185">Reference proteome</keyword>
<comment type="subcellular location">
    <subcellularLocation>
        <location evidence="10">Cell membrane</location>
        <topology evidence="10">Multi-pass membrane protein</topology>
    </subcellularLocation>
</comment>
<comment type="similarity">
    <text evidence="10">Belongs to the PlsY family.</text>
</comment>
<keyword evidence="4 10" id="KW-0812">Transmembrane</keyword>
<proteinExistence type="inferred from homology"/>
<evidence type="ECO:0000256" key="10">
    <source>
        <dbReference type="HAMAP-Rule" id="MF_01043"/>
    </source>
</evidence>
<dbReference type="HAMAP" id="MF_01043">
    <property type="entry name" value="PlsY"/>
    <property type="match status" value="1"/>
</dbReference>
<evidence type="ECO:0000256" key="8">
    <source>
        <dbReference type="ARBA" id="ARBA00023209"/>
    </source>
</evidence>
<comment type="subunit">
    <text evidence="10">Probably interacts with PlsX.</text>
</comment>
<dbReference type="Pfam" id="PF02660">
    <property type="entry name" value="G3P_acyltransf"/>
    <property type="match status" value="1"/>
</dbReference>
<keyword evidence="11" id="KW-0012">Acyltransferase</keyword>
<dbReference type="EMBL" id="JAUSUQ010000001">
    <property type="protein sequence ID" value="MDQ0337754.1"/>
    <property type="molecule type" value="Genomic_DNA"/>
</dbReference>
<name>A0ABU0CMW7_9BACI</name>